<dbReference type="GeneID" id="69813157"/>
<sequence>MNRLSTRRFTLTATAVTALAASLALAGSAVAVAPASATASYDCDAAGSGAITLTAADSGGVKTVKLDSAAIVAQFPYAANSVTTTLKLKKASGGEVQFSGAVHPAATTGAPLSFGPLPLSSGALATGDVTDSTVLSGTPSASNWSLKFVVTNAGGTFTSYCTATSAQSSAFTW</sequence>
<dbReference type="RefSeq" id="WP_010352233.1">
    <property type="nucleotide sequence ID" value="NZ_BCML01000075.1"/>
</dbReference>
<organism evidence="2 5">
    <name type="scientific">Streptomyces acidiscabies</name>
    <dbReference type="NCBI Taxonomy" id="42234"/>
    <lineage>
        <taxon>Bacteria</taxon>
        <taxon>Bacillati</taxon>
        <taxon>Actinomycetota</taxon>
        <taxon>Actinomycetes</taxon>
        <taxon>Kitasatosporales</taxon>
        <taxon>Streptomycetaceae</taxon>
        <taxon>Streptomyces</taxon>
    </lineage>
</organism>
<dbReference type="Proteomes" id="UP001282288">
    <property type="component" value="Unassembled WGS sequence"/>
</dbReference>
<dbReference type="Proteomes" id="UP000037151">
    <property type="component" value="Unassembled WGS sequence"/>
</dbReference>
<dbReference type="EMBL" id="JPPY01000073">
    <property type="protein sequence ID" value="KND36986.1"/>
    <property type="molecule type" value="Genomic_DNA"/>
</dbReference>
<feature type="chain" id="PRO_5044544794" evidence="1">
    <location>
        <begin position="27"/>
        <end position="173"/>
    </location>
</feature>
<proteinExistence type="predicted"/>
<dbReference type="EMBL" id="JARAWC010000022">
    <property type="protein sequence ID" value="MDX2963495.1"/>
    <property type="molecule type" value="Genomic_DNA"/>
</dbReference>
<name>A0A0L0KGP7_9ACTN</name>
<dbReference type="PROSITE" id="PS51318">
    <property type="entry name" value="TAT"/>
    <property type="match status" value="1"/>
</dbReference>
<dbReference type="Proteomes" id="UP001272987">
    <property type="component" value="Unassembled WGS sequence"/>
</dbReference>
<evidence type="ECO:0000313" key="3">
    <source>
        <dbReference type="EMBL" id="MDX2963495.1"/>
    </source>
</evidence>
<gene>
    <name evidence="2" type="ORF">IQ63_10995</name>
    <name evidence="3" type="ORF">PV399_27790</name>
    <name evidence="4" type="ORF">PV666_12955</name>
</gene>
<keyword evidence="6" id="KW-1185">Reference proteome</keyword>
<protein>
    <submittedName>
        <fullName evidence="2">Uncharacterized protein</fullName>
    </submittedName>
</protein>
<evidence type="ECO:0000313" key="5">
    <source>
        <dbReference type="Proteomes" id="UP000037151"/>
    </source>
</evidence>
<evidence type="ECO:0000313" key="4">
    <source>
        <dbReference type="EMBL" id="MDX3018792.1"/>
    </source>
</evidence>
<reference evidence="5" key="2">
    <citation type="submission" date="2014-07" db="EMBL/GenBank/DDBJ databases">
        <title>Genome sequencing of plant-pathogenic Streptomyces species.</title>
        <authorList>
            <person name="Harrison J."/>
            <person name="Sapp M."/>
            <person name="Thwaites R."/>
            <person name="Studholme D.J."/>
        </authorList>
    </citation>
    <scope>NUCLEOTIDE SEQUENCE [LARGE SCALE GENOMIC DNA]</scope>
    <source>
        <strain evidence="5">NCPPB 4445</strain>
    </source>
</reference>
<reference evidence="2" key="1">
    <citation type="submission" date="2014-07" db="EMBL/GenBank/DDBJ databases">
        <title>A systematic study of Ichneumonosoma Meijere, Pelmatops Enderlein, Pseudopelmatops Shiraki and Soita Walker (Diptera: Tephritidae).</title>
        <authorList>
            <person name="Chen X.-L."/>
            <person name="Norrbom A."/>
            <person name="Zhu C.-D."/>
        </authorList>
    </citation>
    <scope>NUCLEOTIDE SEQUENCE</scope>
    <source>
        <strain evidence="2">NCPPB 4445</strain>
    </source>
</reference>
<dbReference type="InterPro" id="IPR006311">
    <property type="entry name" value="TAT_signal"/>
</dbReference>
<dbReference type="EMBL" id="JARAWP010000007">
    <property type="protein sequence ID" value="MDX3018792.1"/>
    <property type="molecule type" value="Genomic_DNA"/>
</dbReference>
<accession>A0A0L0KGP7</accession>
<dbReference type="OrthoDB" id="4350624at2"/>
<keyword evidence="1" id="KW-0732">Signal</keyword>
<reference evidence="3 6" key="3">
    <citation type="journal article" date="2023" name="Microb. Genom.">
        <title>Mesoterricola silvestris gen. nov., sp. nov., Mesoterricola sediminis sp. nov., Geothrix oryzae sp. nov., Geothrix edaphica sp. nov., Geothrix rubra sp. nov., and Geothrix limicola sp. nov., six novel members of Acidobacteriota isolated from soils.</title>
        <authorList>
            <person name="Weisberg A.J."/>
            <person name="Pearce E."/>
            <person name="Kramer C.G."/>
            <person name="Chang J.H."/>
            <person name="Clarke C.R."/>
        </authorList>
    </citation>
    <scope>NUCLEOTIDE SEQUENCE</scope>
    <source>
        <strain evidence="4 6">NB05-1H</strain>
        <strain evidence="3">NRRL_B-16521</strain>
    </source>
</reference>
<dbReference type="AlphaFoldDB" id="A0A0L0KGP7"/>
<comment type="caution">
    <text evidence="2">The sequence shown here is derived from an EMBL/GenBank/DDBJ whole genome shotgun (WGS) entry which is preliminary data.</text>
</comment>
<evidence type="ECO:0000256" key="1">
    <source>
        <dbReference type="SAM" id="SignalP"/>
    </source>
</evidence>
<evidence type="ECO:0000313" key="6">
    <source>
        <dbReference type="Proteomes" id="UP001272987"/>
    </source>
</evidence>
<feature type="signal peptide" evidence="1">
    <location>
        <begin position="1"/>
        <end position="26"/>
    </location>
</feature>
<evidence type="ECO:0000313" key="2">
    <source>
        <dbReference type="EMBL" id="KND36986.1"/>
    </source>
</evidence>
<dbReference type="PATRIC" id="fig|42234.21.peg.2266"/>